<accession>A0A8S1TRI8</accession>
<sequence length="524" mass="61386">MKNLRLYKKLNNCQITINRIKSKFRMSTILIIYSFFILAFTFANLLICLTLQINLASNQVEDISNQQLTLQNSKALNFQSQETTHLFQNAFQLAILKMEKLAILNLQASIQNMESRQNISTCQQAQQFDETLQKVTLCLSNLEVQNRSTSQNIQFISFLNVFGGLIFTFDFSIISKQLYIVSPHDHFLTAYYPTKQKNETKELVEQEWFINYTTVVLHSSNPTFFKLIPYINLPNYDYLLAGLTMLMVDKNYQINGIAVQILNFPQLTKILYMESLNIILVYEDGKIMYTQSFVNNGLEKQIRYIFNETISGFDYSDWELIKSSLNFVYPLYIYNSLLNQNVYLKAKQIPNTPLISLILTNITYENEMSKLLQEQMDSILNWQLTLVTYTSSLSILIILLSLIPLRSLFKPTQVVIEMMMKYLLGKFDYKLKDQVIRENKISQLNNVLNQLYQAYQRLDITLNQSQYVKNEHCLLIEKFYYQQQTSKMGSHSIEKIMNQNEQLSLYEFKKFIALQQNLQGETII</sequence>
<reference evidence="2" key="1">
    <citation type="submission" date="2021-01" db="EMBL/GenBank/DDBJ databases">
        <authorList>
            <consortium name="Genoscope - CEA"/>
            <person name="William W."/>
        </authorList>
    </citation>
    <scope>NUCLEOTIDE SEQUENCE</scope>
</reference>
<evidence type="ECO:0000313" key="3">
    <source>
        <dbReference type="Proteomes" id="UP000683925"/>
    </source>
</evidence>
<dbReference type="EMBL" id="CAJJDP010000030">
    <property type="protein sequence ID" value="CAD8154930.1"/>
    <property type="molecule type" value="Genomic_DNA"/>
</dbReference>
<keyword evidence="1" id="KW-0472">Membrane</keyword>
<dbReference type="AlphaFoldDB" id="A0A8S1TRI8"/>
<gene>
    <name evidence="2" type="ORF">POCTA_138.1.T0300024</name>
</gene>
<proteinExistence type="predicted"/>
<organism evidence="2 3">
    <name type="scientific">Paramecium octaurelia</name>
    <dbReference type="NCBI Taxonomy" id="43137"/>
    <lineage>
        <taxon>Eukaryota</taxon>
        <taxon>Sar</taxon>
        <taxon>Alveolata</taxon>
        <taxon>Ciliophora</taxon>
        <taxon>Intramacronucleata</taxon>
        <taxon>Oligohymenophorea</taxon>
        <taxon>Peniculida</taxon>
        <taxon>Parameciidae</taxon>
        <taxon>Paramecium</taxon>
    </lineage>
</organism>
<name>A0A8S1TRI8_PAROT</name>
<dbReference type="OMA" id="QYVKNEH"/>
<dbReference type="Proteomes" id="UP000683925">
    <property type="component" value="Unassembled WGS sequence"/>
</dbReference>
<evidence type="ECO:0000256" key="1">
    <source>
        <dbReference type="SAM" id="Phobius"/>
    </source>
</evidence>
<dbReference type="OrthoDB" id="307579at2759"/>
<protein>
    <submittedName>
        <fullName evidence="2">Uncharacterized protein</fullName>
    </submittedName>
</protein>
<evidence type="ECO:0000313" key="2">
    <source>
        <dbReference type="EMBL" id="CAD8154930.1"/>
    </source>
</evidence>
<keyword evidence="1" id="KW-0812">Transmembrane</keyword>
<keyword evidence="3" id="KW-1185">Reference proteome</keyword>
<feature type="transmembrane region" description="Helical" evidence="1">
    <location>
        <begin position="29"/>
        <end position="53"/>
    </location>
</feature>
<keyword evidence="1" id="KW-1133">Transmembrane helix</keyword>
<comment type="caution">
    <text evidence="2">The sequence shown here is derived from an EMBL/GenBank/DDBJ whole genome shotgun (WGS) entry which is preliminary data.</text>
</comment>